<feature type="compositionally biased region" description="Basic and acidic residues" evidence="1">
    <location>
        <begin position="18"/>
        <end position="28"/>
    </location>
</feature>
<accession>A0ABP3K6I5</accession>
<keyword evidence="3" id="KW-1185">Reference proteome</keyword>
<sequence length="44" mass="4905">MSEEKKDSFAESLGVKKGSSEEQKDDFLKGLKGEREVIKVTSKT</sequence>
<evidence type="ECO:0000256" key="1">
    <source>
        <dbReference type="SAM" id="MobiDB-lite"/>
    </source>
</evidence>
<organism evidence="2 3">
    <name type="scientific">Alkalibacillus silvisoli</name>
    <dbReference type="NCBI Taxonomy" id="392823"/>
    <lineage>
        <taxon>Bacteria</taxon>
        <taxon>Bacillati</taxon>
        <taxon>Bacillota</taxon>
        <taxon>Bacilli</taxon>
        <taxon>Bacillales</taxon>
        <taxon>Bacillaceae</taxon>
        <taxon>Alkalibacillus</taxon>
    </lineage>
</organism>
<name>A0ABP3K6I5_9BACI</name>
<protein>
    <submittedName>
        <fullName evidence="2">Uncharacterized protein</fullName>
    </submittedName>
</protein>
<gene>
    <name evidence="2" type="ORF">GCM10008935_30860</name>
</gene>
<evidence type="ECO:0000313" key="2">
    <source>
        <dbReference type="EMBL" id="GAA0472829.1"/>
    </source>
</evidence>
<dbReference type="RefSeq" id="WP_343785157.1">
    <property type="nucleotide sequence ID" value="NZ_BAAACZ010000036.1"/>
</dbReference>
<feature type="region of interest" description="Disordered" evidence="1">
    <location>
        <begin position="1"/>
        <end position="28"/>
    </location>
</feature>
<reference evidence="3" key="1">
    <citation type="journal article" date="2019" name="Int. J. Syst. Evol. Microbiol.">
        <title>The Global Catalogue of Microorganisms (GCM) 10K type strain sequencing project: providing services to taxonomists for standard genome sequencing and annotation.</title>
        <authorList>
            <consortium name="The Broad Institute Genomics Platform"/>
            <consortium name="The Broad Institute Genome Sequencing Center for Infectious Disease"/>
            <person name="Wu L."/>
            <person name="Ma J."/>
        </authorList>
    </citation>
    <scope>NUCLEOTIDE SEQUENCE [LARGE SCALE GENOMIC DNA]</scope>
    <source>
        <strain evidence="3">JCM 14193</strain>
    </source>
</reference>
<comment type="caution">
    <text evidence="2">The sequence shown here is derived from an EMBL/GenBank/DDBJ whole genome shotgun (WGS) entry which is preliminary data.</text>
</comment>
<dbReference type="EMBL" id="BAAACZ010000036">
    <property type="protein sequence ID" value="GAA0472829.1"/>
    <property type="molecule type" value="Genomic_DNA"/>
</dbReference>
<proteinExistence type="predicted"/>
<evidence type="ECO:0000313" key="3">
    <source>
        <dbReference type="Proteomes" id="UP001500740"/>
    </source>
</evidence>
<dbReference type="Proteomes" id="UP001500740">
    <property type="component" value="Unassembled WGS sequence"/>
</dbReference>